<keyword evidence="7" id="KW-1185">Reference proteome</keyword>
<evidence type="ECO:0000313" key="7">
    <source>
        <dbReference type="Proteomes" id="UP000013201"/>
    </source>
</evidence>
<organism evidence="6 7">
    <name type="scientific">Sphingobium indicum BiD32</name>
    <dbReference type="NCBI Taxonomy" id="1301087"/>
    <lineage>
        <taxon>Bacteria</taxon>
        <taxon>Pseudomonadati</taxon>
        <taxon>Pseudomonadota</taxon>
        <taxon>Alphaproteobacteria</taxon>
        <taxon>Sphingomonadales</taxon>
        <taxon>Sphingomonadaceae</taxon>
        <taxon>Sphingobium</taxon>
    </lineage>
</organism>
<feature type="domain" description="Helicase ATP-binding" evidence="5">
    <location>
        <begin position="297"/>
        <end position="467"/>
    </location>
</feature>
<dbReference type="InterPro" id="IPR050474">
    <property type="entry name" value="Hel308_SKI2-like"/>
</dbReference>
<dbReference type="PANTHER" id="PTHR47961">
    <property type="entry name" value="DNA POLYMERASE THETA, PUTATIVE (AFU_ORTHOLOGUE AFUA_1G05260)-RELATED"/>
    <property type="match status" value="1"/>
</dbReference>
<dbReference type="Gene3D" id="3.40.50.300">
    <property type="entry name" value="P-loop containing nucleotide triphosphate hydrolases"/>
    <property type="match status" value="2"/>
</dbReference>
<dbReference type="GO" id="GO:0004386">
    <property type="term" value="F:helicase activity"/>
    <property type="evidence" value="ECO:0007669"/>
    <property type="project" value="UniProtKB-KW"/>
</dbReference>
<keyword evidence="1" id="KW-0547">Nucleotide-binding</keyword>
<reference evidence="7" key="2">
    <citation type="submission" date="2013-04" db="EMBL/GenBank/DDBJ databases">
        <title>Bisphenol A degrading Sphingobium sp. strain BiD32.</title>
        <authorList>
            <person name="Nielsen J.L."/>
            <person name="Zhou N.A."/>
            <person name="Kjeldal H."/>
        </authorList>
    </citation>
    <scope>NUCLEOTIDE SEQUENCE [LARGE SCALE GENOMIC DNA]</scope>
    <source>
        <strain evidence="7">BiD32</strain>
    </source>
</reference>
<keyword evidence="3 6" id="KW-0347">Helicase</keyword>
<dbReference type="EMBL" id="CAVK010000060">
    <property type="protein sequence ID" value="CCW16929.1"/>
    <property type="molecule type" value="Genomic_DNA"/>
</dbReference>
<dbReference type="InterPro" id="IPR001650">
    <property type="entry name" value="Helicase_C-like"/>
</dbReference>
<comment type="caution">
    <text evidence="6">The sequence shown here is derived from an EMBL/GenBank/DDBJ whole genome shotgun (WGS) entry which is preliminary data.</text>
</comment>
<evidence type="ECO:0000256" key="3">
    <source>
        <dbReference type="ARBA" id="ARBA00022806"/>
    </source>
</evidence>
<keyword evidence="4" id="KW-0067">ATP-binding</keyword>
<dbReference type="SUPFAM" id="SSF52540">
    <property type="entry name" value="P-loop containing nucleoside triphosphate hydrolases"/>
    <property type="match status" value="1"/>
</dbReference>
<dbReference type="GO" id="GO:0003676">
    <property type="term" value="F:nucleic acid binding"/>
    <property type="evidence" value="ECO:0007669"/>
    <property type="project" value="InterPro"/>
</dbReference>
<dbReference type="SMART" id="SM00487">
    <property type="entry name" value="DEXDc"/>
    <property type="match status" value="1"/>
</dbReference>
<evidence type="ECO:0000256" key="1">
    <source>
        <dbReference type="ARBA" id="ARBA00022741"/>
    </source>
</evidence>
<dbReference type="InterPro" id="IPR011545">
    <property type="entry name" value="DEAD/DEAH_box_helicase_dom"/>
</dbReference>
<evidence type="ECO:0000256" key="2">
    <source>
        <dbReference type="ARBA" id="ARBA00022801"/>
    </source>
</evidence>
<dbReference type="PROSITE" id="PS51192">
    <property type="entry name" value="HELICASE_ATP_BIND_1"/>
    <property type="match status" value="1"/>
</dbReference>
<gene>
    <name evidence="6" type="ORF">EBBID32_12680</name>
</gene>
<accession>N1MJI9</accession>
<dbReference type="GO" id="GO:0016787">
    <property type="term" value="F:hydrolase activity"/>
    <property type="evidence" value="ECO:0007669"/>
    <property type="project" value="UniProtKB-KW"/>
</dbReference>
<dbReference type="Proteomes" id="UP000013201">
    <property type="component" value="Unassembled WGS sequence"/>
</dbReference>
<reference evidence="6 7" key="1">
    <citation type="submission" date="2013-03" db="EMBL/GenBank/DDBJ databases">
        <authorList>
            <person name="Le V."/>
        </authorList>
    </citation>
    <scope>NUCLEOTIDE SEQUENCE [LARGE SCALE GENOMIC DNA]</scope>
    <source>
        <strain evidence="6 7">BiD32</strain>
    </source>
</reference>
<keyword evidence="2" id="KW-0378">Hydrolase</keyword>
<evidence type="ECO:0000256" key="4">
    <source>
        <dbReference type="ARBA" id="ARBA00022840"/>
    </source>
</evidence>
<name>N1MJI9_9SPHN</name>
<dbReference type="InterPro" id="IPR027417">
    <property type="entry name" value="P-loop_NTPase"/>
</dbReference>
<dbReference type="AlphaFoldDB" id="N1MJI9"/>
<dbReference type="SMART" id="SM00490">
    <property type="entry name" value="HELICc"/>
    <property type="match status" value="1"/>
</dbReference>
<proteinExistence type="predicted"/>
<protein>
    <submittedName>
        <fullName evidence="6">DEAD/DEAH box helicase domain protein</fullName>
    </submittedName>
</protein>
<sequence>MPEFDRERLEIAEGLRRQLAIENELSRPQARAFVRCLQTSWQVQTIQWTERDSNGQLSDARRLLHAAHVFREIEGPGSRRAIDCYRRAGEILEWLARAADDSRRQVPIELLAAGAYQLGGLPAMAAGLMAQIPPEHEGVALYGAFLRADFDGVLRRAANYWSANPDLTEPAAGHLLAAAEDQEDIERVGRYFTIELIRSLGLIADSLRRGDDARLALATGKLQALEKMAMRILSDDASLIISLLYQVAESYGKASIYGAVRALADLNPERQGRLLAYARDQFSRGRGILWTSQLQGIDRLRQESSFALCTPTGSGKTLIANLALVRELLLREADGLAPLAMYLVPSRALAGEVEAKLRSELGSDMTVTALYGGADWGITDAWLTGDQPTVLIATVEKADALMRYLVPILAARLRLIIVDEAHQVVPEANESTRVSFSEHSNRAIRLEQLVSRVLVQRPDVVRIALTAVAGGAAGPVAKWIEGRADATAVGVRYRSTRQVIGVLETAPGAQGRILLDIMNGRTLYVRGQEQPVYLPLRMPPMPGIPARMRGSLNRFNSLSVLWTALHLVEEDQRILISVAQEPEQTMRWFQEALLLPAWANAPQFRAPEGFLRERFDEARAACRDYCGEASFEMFLLERGIASSHGQMPQRLRRLMTEMIERRICPITVATATLTEGVNLPFDLIFLTSLKRRSWDQVAEQQVVTPLPTSEIRNLAGRAGRPGAAKGIEGMTLIAIPTREAATAPKTIPVQRQQRAELQRDYDRMREALLIEEAEAGEVESPLALLLWTIRERAIRVLGIEPDDFLDWLESTVPTEISDDAGEVAADRRSRLADAVDELDGILLTAIEEIAKAEVQDMTPARAEEHLARLWSTTFSAVAAEQEAWLEEAFVQRGRGIVETVYPDAAERRRLYQYGFTPLVGRRFEEVAPQIRKLIEEADTYGEAEATARIDAFEAIGELLAADRGFGFRVRGTDTDQALLERWADVLGWWMDEPDSLHPDADALRGWQRFVADNLEFRLGVAIGAVVAQAWSDGAADAFAVPTLAEWKDTTGMPWFGFWARELLRWGTHDPFVAFALSQGLAQTREAAAGRREEFEAWLDDELEEVLSEDLIDPQHFLRWQLSLGRDVRDLFEDLPELVELTGTDGRRRRYNVIPARRDGRVGWMDPAGFELAQSDDIFDEFGPGAIRSDYELRTDGLEAHVHRTFMAGKYGRGSPHSSM</sequence>
<dbReference type="GO" id="GO:0005524">
    <property type="term" value="F:ATP binding"/>
    <property type="evidence" value="ECO:0007669"/>
    <property type="project" value="UniProtKB-KW"/>
</dbReference>
<evidence type="ECO:0000259" key="5">
    <source>
        <dbReference type="PROSITE" id="PS51192"/>
    </source>
</evidence>
<dbReference type="Pfam" id="PF00270">
    <property type="entry name" value="DEAD"/>
    <property type="match status" value="1"/>
</dbReference>
<evidence type="ECO:0000313" key="6">
    <source>
        <dbReference type="EMBL" id="CCW16929.1"/>
    </source>
</evidence>
<dbReference type="PANTHER" id="PTHR47961:SF10">
    <property type="entry name" value="ATP-DEPENDENT DNA HELICASE HEL308"/>
    <property type="match status" value="1"/>
</dbReference>
<dbReference type="OrthoDB" id="9815222at2"/>
<dbReference type="RefSeq" id="WP_006952578.1">
    <property type="nucleotide sequence ID" value="NZ_CAVK010000060.1"/>
</dbReference>
<dbReference type="InterPro" id="IPR014001">
    <property type="entry name" value="Helicase_ATP-bd"/>
</dbReference>